<keyword evidence="2" id="KW-0175">Coiled coil</keyword>
<protein>
    <submittedName>
        <fullName evidence="4">Helix-turn-helix domain-containing protein</fullName>
    </submittedName>
    <submittedName>
        <fullName evidence="5">XRE family transcriptional regulator</fullName>
    </submittedName>
</protein>
<sequence>MKDYIRSIAENIRKLREQKGMTQEELAELAGISQSHLSKFEAGSRNIGMKTYTRILEALGAVPVLLSEVERIERHVELLERFICLIKECSEVELRFFMDMLESMKDNINKLKSDEEKKKVRFPRNTCSNDKLSREWAS</sequence>
<dbReference type="InterPro" id="IPR001387">
    <property type="entry name" value="Cro/C1-type_HTH"/>
</dbReference>
<evidence type="ECO:0000256" key="2">
    <source>
        <dbReference type="SAM" id="Coils"/>
    </source>
</evidence>
<reference evidence="5 6" key="1">
    <citation type="submission" date="2018-08" db="EMBL/GenBank/DDBJ databases">
        <title>A genome reference for cultivated species of the human gut microbiota.</title>
        <authorList>
            <person name="Zou Y."/>
            <person name="Xue W."/>
            <person name="Luo G."/>
        </authorList>
    </citation>
    <scope>NUCLEOTIDE SEQUENCE [LARGE SCALE GENOMIC DNA]</scope>
    <source>
        <strain evidence="5 6">TM09-12</strain>
    </source>
</reference>
<gene>
    <name evidence="5" type="ORF">DXD79_08120</name>
    <name evidence="4" type="ORF">GNE07_06850</name>
</gene>
<dbReference type="GO" id="GO:0003677">
    <property type="term" value="F:DNA binding"/>
    <property type="evidence" value="ECO:0007669"/>
    <property type="project" value="UniProtKB-KW"/>
</dbReference>
<dbReference type="SMART" id="SM00530">
    <property type="entry name" value="HTH_XRE"/>
    <property type="match status" value="1"/>
</dbReference>
<dbReference type="Pfam" id="PF01381">
    <property type="entry name" value="HTH_3"/>
    <property type="match status" value="1"/>
</dbReference>
<feature type="domain" description="HTH cro/C1-type" evidence="3">
    <location>
        <begin position="12"/>
        <end position="65"/>
    </location>
</feature>
<dbReference type="GeneID" id="93150209"/>
<dbReference type="Proteomes" id="UP000434223">
    <property type="component" value="Unassembled WGS sequence"/>
</dbReference>
<dbReference type="EMBL" id="QSON01000003">
    <property type="protein sequence ID" value="RGJ05969.1"/>
    <property type="molecule type" value="Genomic_DNA"/>
</dbReference>
<dbReference type="PANTHER" id="PTHR46797">
    <property type="entry name" value="HTH-TYPE TRANSCRIPTIONAL REGULATOR"/>
    <property type="match status" value="1"/>
</dbReference>
<dbReference type="SUPFAM" id="SSF47413">
    <property type="entry name" value="lambda repressor-like DNA-binding domains"/>
    <property type="match status" value="1"/>
</dbReference>
<dbReference type="EMBL" id="WNME01000003">
    <property type="protein sequence ID" value="MUB62777.1"/>
    <property type="molecule type" value="Genomic_DNA"/>
</dbReference>
<dbReference type="Gene3D" id="1.10.260.40">
    <property type="entry name" value="lambda repressor-like DNA-binding domains"/>
    <property type="match status" value="1"/>
</dbReference>
<dbReference type="AlphaFoldDB" id="A0A174V9C5"/>
<dbReference type="GO" id="GO:0003700">
    <property type="term" value="F:DNA-binding transcription factor activity"/>
    <property type="evidence" value="ECO:0007669"/>
    <property type="project" value="TreeGrafter"/>
</dbReference>
<name>A0A174V9C5_9FIRM</name>
<evidence type="ECO:0000313" key="4">
    <source>
        <dbReference type="EMBL" id="MUB62777.1"/>
    </source>
</evidence>
<dbReference type="PANTHER" id="PTHR46797:SF1">
    <property type="entry name" value="METHYLPHOSPHONATE SYNTHASE"/>
    <property type="match status" value="1"/>
</dbReference>
<evidence type="ECO:0000313" key="7">
    <source>
        <dbReference type="Proteomes" id="UP000434223"/>
    </source>
</evidence>
<dbReference type="GO" id="GO:0005829">
    <property type="term" value="C:cytosol"/>
    <property type="evidence" value="ECO:0007669"/>
    <property type="project" value="TreeGrafter"/>
</dbReference>
<evidence type="ECO:0000313" key="5">
    <source>
        <dbReference type="EMBL" id="RGJ05969.1"/>
    </source>
</evidence>
<dbReference type="OrthoDB" id="1629646at2"/>
<dbReference type="PROSITE" id="PS50943">
    <property type="entry name" value="HTH_CROC1"/>
    <property type="match status" value="1"/>
</dbReference>
<dbReference type="RefSeq" id="WP_055650823.1">
    <property type="nucleotide sequence ID" value="NZ_CABJBJ010000037.1"/>
</dbReference>
<reference evidence="4 7" key="2">
    <citation type="submission" date="2019-09" db="EMBL/GenBank/DDBJ databases">
        <title>Draft genome sequencing of Hungatella hathewayi 123Y-2.</title>
        <authorList>
            <person name="Lv Q."/>
            <person name="Li S."/>
        </authorList>
    </citation>
    <scope>NUCLEOTIDE SEQUENCE [LARGE SCALE GENOMIC DNA]</scope>
    <source>
        <strain evidence="4 7">123Y-2</strain>
    </source>
</reference>
<accession>A0A174V9C5</accession>
<proteinExistence type="predicted"/>
<keyword evidence="1" id="KW-0238">DNA-binding</keyword>
<dbReference type="InterPro" id="IPR050807">
    <property type="entry name" value="TransReg_Diox_bact_type"/>
</dbReference>
<dbReference type="CDD" id="cd00093">
    <property type="entry name" value="HTH_XRE"/>
    <property type="match status" value="1"/>
</dbReference>
<feature type="coiled-coil region" evidence="2">
    <location>
        <begin position="94"/>
        <end position="121"/>
    </location>
</feature>
<dbReference type="Proteomes" id="UP000263014">
    <property type="component" value="Unassembled WGS sequence"/>
</dbReference>
<comment type="caution">
    <text evidence="4">The sequence shown here is derived from an EMBL/GenBank/DDBJ whole genome shotgun (WGS) entry which is preliminary data.</text>
</comment>
<evidence type="ECO:0000259" key="3">
    <source>
        <dbReference type="PROSITE" id="PS50943"/>
    </source>
</evidence>
<organism evidence="4 7">
    <name type="scientific">Hungatella hathewayi</name>
    <dbReference type="NCBI Taxonomy" id="154046"/>
    <lineage>
        <taxon>Bacteria</taxon>
        <taxon>Bacillati</taxon>
        <taxon>Bacillota</taxon>
        <taxon>Clostridia</taxon>
        <taxon>Lachnospirales</taxon>
        <taxon>Lachnospiraceae</taxon>
        <taxon>Hungatella</taxon>
    </lineage>
</organism>
<evidence type="ECO:0000313" key="6">
    <source>
        <dbReference type="Proteomes" id="UP000263014"/>
    </source>
</evidence>
<evidence type="ECO:0000256" key="1">
    <source>
        <dbReference type="ARBA" id="ARBA00023125"/>
    </source>
</evidence>
<dbReference type="InterPro" id="IPR010982">
    <property type="entry name" value="Lambda_DNA-bd_dom_sf"/>
</dbReference>